<dbReference type="CDD" id="cd06223">
    <property type="entry name" value="PRTases_typeI"/>
    <property type="match status" value="1"/>
</dbReference>
<sequence>MRLRPYPEYLPQVHAAAVYEGVVREALIAFKDHGRWSLRGSLGDALATAVAAALLEVADPPARGYVASESAAPYSGASSALDPGCMSVSLVPVPGSPGSARLRDGDHVRELAARAVTVLRAQGVDARVVPAVVSARRRGDQVGLGRVARAANLSGAMAVTRTALGLAGVVLVDDLLTTGATLGEAARALRAAGVTPLAAAVVAATAPRG</sequence>
<dbReference type="InterPro" id="IPR029057">
    <property type="entry name" value="PRTase-like"/>
</dbReference>
<dbReference type="InterPro" id="IPR000836">
    <property type="entry name" value="PRTase_dom"/>
</dbReference>
<dbReference type="EMBL" id="CAFBPU010000045">
    <property type="protein sequence ID" value="CAB5037574.1"/>
    <property type="molecule type" value="Genomic_DNA"/>
</dbReference>
<evidence type="ECO:0000256" key="1">
    <source>
        <dbReference type="ARBA" id="ARBA00008007"/>
    </source>
</evidence>
<dbReference type="AlphaFoldDB" id="A0A6J7S8C2"/>
<comment type="similarity">
    <text evidence="1">Belongs to the ComF/GntX family.</text>
</comment>
<protein>
    <submittedName>
        <fullName evidence="2">Unannotated protein</fullName>
    </submittedName>
</protein>
<dbReference type="InterPro" id="IPR051910">
    <property type="entry name" value="ComF/GntX_DNA_util-trans"/>
</dbReference>
<reference evidence="2" key="1">
    <citation type="submission" date="2020-05" db="EMBL/GenBank/DDBJ databases">
        <authorList>
            <person name="Chiriac C."/>
            <person name="Salcher M."/>
            <person name="Ghai R."/>
            <person name="Kavagutti S V."/>
        </authorList>
    </citation>
    <scope>NUCLEOTIDE SEQUENCE</scope>
</reference>
<accession>A0A6J7S8C2</accession>
<gene>
    <name evidence="2" type="ORF">UFOPK4150_01840</name>
</gene>
<evidence type="ECO:0000313" key="2">
    <source>
        <dbReference type="EMBL" id="CAB5037574.1"/>
    </source>
</evidence>
<proteinExistence type="inferred from homology"/>
<dbReference type="PANTHER" id="PTHR47505:SF1">
    <property type="entry name" value="DNA UTILIZATION PROTEIN YHGH"/>
    <property type="match status" value="1"/>
</dbReference>
<dbReference type="SUPFAM" id="SSF53271">
    <property type="entry name" value="PRTase-like"/>
    <property type="match status" value="1"/>
</dbReference>
<name>A0A6J7S8C2_9ZZZZ</name>
<dbReference type="Gene3D" id="3.40.50.2020">
    <property type="match status" value="1"/>
</dbReference>
<organism evidence="2">
    <name type="scientific">freshwater metagenome</name>
    <dbReference type="NCBI Taxonomy" id="449393"/>
    <lineage>
        <taxon>unclassified sequences</taxon>
        <taxon>metagenomes</taxon>
        <taxon>ecological metagenomes</taxon>
    </lineage>
</organism>
<dbReference type="PANTHER" id="PTHR47505">
    <property type="entry name" value="DNA UTILIZATION PROTEIN YHGH"/>
    <property type="match status" value="1"/>
</dbReference>